<dbReference type="STRING" id="441959.B8M9C0"/>
<organism evidence="3 4">
    <name type="scientific">Talaromyces stipitatus (strain ATCC 10500 / CBS 375.48 / QM 6759 / NRRL 1006)</name>
    <name type="common">Penicillium stipitatum</name>
    <dbReference type="NCBI Taxonomy" id="441959"/>
    <lineage>
        <taxon>Eukaryota</taxon>
        <taxon>Fungi</taxon>
        <taxon>Dikarya</taxon>
        <taxon>Ascomycota</taxon>
        <taxon>Pezizomycotina</taxon>
        <taxon>Eurotiomycetes</taxon>
        <taxon>Eurotiomycetidae</taxon>
        <taxon>Eurotiales</taxon>
        <taxon>Trichocomaceae</taxon>
        <taxon>Talaromyces</taxon>
        <taxon>Talaromyces sect. Talaromyces</taxon>
    </lineage>
</organism>
<dbReference type="EMBL" id="EQ962655">
    <property type="protein sequence ID" value="EED17680.1"/>
    <property type="molecule type" value="Genomic_DNA"/>
</dbReference>
<feature type="region of interest" description="Disordered" evidence="2">
    <location>
        <begin position="415"/>
        <end position="451"/>
    </location>
</feature>
<feature type="region of interest" description="Disordered" evidence="2">
    <location>
        <begin position="180"/>
        <end position="202"/>
    </location>
</feature>
<evidence type="ECO:0000313" key="4">
    <source>
        <dbReference type="Proteomes" id="UP000001745"/>
    </source>
</evidence>
<dbReference type="GeneID" id="8101294"/>
<evidence type="ECO:0008006" key="5">
    <source>
        <dbReference type="Google" id="ProtNLM"/>
    </source>
</evidence>
<feature type="compositionally biased region" description="Basic and acidic residues" evidence="2">
    <location>
        <begin position="629"/>
        <end position="640"/>
    </location>
</feature>
<feature type="compositionally biased region" description="Acidic residues" evidence="2">
    <location>
        <begin position="610"/>
        <end position="626"/>
    </location>
</feature>
<feature type="compositionally biased region" description="Polar residues" evidence="2">
    <location>
        <begin position="10"/>
        <end position="26"/>
    </location>
</feature>
<dbReference type="OMA" id="NDWEREN"/>
<keyword evidence="4" id="KW-1185">Reference proteome</keyword>
<dbReference type="InParanoid" id="B8M9C0"/>
<evidence type="ECO:0000256" key="1">
    <source>
        <dbReference type="SAM" id="Coils"/>
    </source>
</evidence>
<feature type="region of interest" description="Disordered" evidence="2">
    <location>
        <begin position="603"/>
        <end position="644"/>
    </location>
</feature>
<protein>
    <recommendedName>
        <fullName evidence="5">Frequency clock protein</fullName>
    </recommendedName>
</protein>
<dbReference type="Proteomes" id="UP000001745">
    <property type="component" value="Unassembled WGS sequence"/>
</dbReference>
<dbReference type="GO" id="GO:0005737">
    <property type="term" value="C:cytoplasm"/>
    <property type="evidence" value="ECO:0007669"/>
    <property type="project" value="InterPro"/>
</dbReference>
<dbReference type="RefSeq" id="XP_002481672.1">
    <property type="nucleotide sequence ID" value="XM_002481627.1"/>
</dbReference>
<dbReference type="GO" id="GO:0006355">
    <property type="term" value="P:regulation of DNA-templated transcription"/>
    <property type="evidence" value="ECO:0007669"/>
    <property type="project" value="InterPro"/>
</dbReference>
<proteinExistence type="predicted"/>
<keyword evidence="1" id="KW-0175">Coiled coil</keyword>
<feature type="region of interest" description="Disordered" evidence="2">
    <location>
        <begin position="1"/>
        <end position="51"/>
    </location>
</feature>
<gene>
    <name evidence="3" type="ORF">TSTA_114840</name>
</gene>
<dbReference type="PhylomeDB" id="B8M9C0"/>
<dbReference type="HOGENOM" id="CLU_404481_0_0_1"/>
<dbReference type="GO" id="GO:0007623">
    <property type="term" value="P:circadian rhythm"/>
    <property type="evidence" value="ECO:0007669"/>
    <property type="project" value="InterPro"/>
</dbReference>
<feature type="coiled-coil region" evidence="1">
    <location>
        <begin position="113"/>
        <end position="140"/>
    </location>
</feature>
<dbReference type="Pfam" id="PF09421">
    <property type="entry name" value="FRQ"/>
    <property type="match status" value="2"/>
</dbReference>
<dbReference type="AlphaFoldDB" id="B8M9C0"/>
<accession>B8M9C0</accession>
<evidence type="ECO:0000313" key="3">
    <source>
        <dbReference type="EMBL" id="EED17680.1"/>
    </source>
</evidence>
<sequence length="680" mass="75655">MTASLDGRKGNSNGSHSLPRSASKSRGTAGIVQMPHRSIGNRTEQSQQHAESEHWFIEANQHVTSQLDGLGDDAPFFLDAVEPNYSGGRLSSPDPIHDPVLSYMRGNNNERENEELRGIIDDLTLDIKRLKRKLRRYKERDPPRLQADKLFDVRTYGLPRRRKRQLERILQRFASDISASHRFPRDRSTATKSKHMSDNTPVSGDDALKAIVTMLFKQRLGVATKTNHHHFENTSQPPDAWFDVNDTLNSIKHVISNIDPDFAREALKEHGTPLELSSDGCSVRWTASSRRGLAWSNLMYDHVRSHPKAQDFRSKSIHPETVLGLAGSNTTSLHRPTFSDYIPFISRTRASEADDYYDDDGLSMISSGSEISFRASVSGENSSIRLRSQAEFQDRSTYYKNSTFYIDYSGDNLDVKDSQPQEFAGTEDVAGKRKRQSSPDRSRCQQRPHTTNIAANRFHSYPSEKDPALNLSQYNSPALSLAEEPLSSAVNGYMTTSMELPASGIGDVVPDDNFAVHVAMKYVPVKPNEETGGCIDRTSRCEEVPCRKNEASLVSHHTLKDTNTSSSSNGRIHKKGKKLFQTHVVTATHEELAPSSLPPAICGFFSSASSDDDGDREGEDGDDESDAGFGKRGEVMHHDIPPQVQANVRVTEGEPLASVHSIERWNAHVVASLGNRESSL</sequence>
<evidence type="ECO:0000256" key="2">
    <source>
        <dbReference type="SAM" id="MobiDB-lite"/>
    </source>
</evidence>
<dbReference type="GO" id="GO:0005634">
    <property type="term" value="C:nucleus"/>
    <property type="evidence" value="ECO:0007669"/>
    <property type="project" value="InterPro"/>
</dbReference>
<name>B8M9C0_TALSN</name>
<feature type="compositionally biased region" description="Polar residues" evidence="2">
    <location>
        <begin position="40"/>
        <end position="49"/>
    </location>
</feature>
<dbReference type="VEuPathDB" id="FungiDB:TSTA_114840"/>
<dbReference type="InterPro" id="IPR018554">
    <property type="entry name" value="FRQ"/>
</dbReference>
<dbReference type="eggNOG" id="ENOG502RXI4">
    <property type="taxonomic scope" value="Eukaryota"/>
</dbReference>
<dbReference type="OrthoDB" id="2536795at2759"/>
<reference evidence="4" key="1">
    <citation type="journal article" date="2015" name="Genome Announc.">
        <title>Genome sequence of the AIDS-associated pathogen Penicillium marneffei (ATCC18224) and its near taxonomic relative Talaromyces stipitatus (ATCC10500).</title>
        <authorList>
            <person name="Nierman W.C."/>
            <person name="Fedorova-Abrams N.D."/>
            <person name="Andrianopoulos A."/>
        </authorList>
    </citation>
    <scope>NUCLEOTIDE SEQUENCE [LARGE SCALE GENOMIC DNA]</scope>
    <source>
        <strain evidence="4">ATCC 10500 / CBS 375.48 / QM 6759 / NRRL 1006</strain>
    </source>
</reference>